<dbReference type="SUPFAM" id="SSF46946">
    <property type="entry name" value="S13-like H2TH domain"/>
    <property type="match status" value="1"/>
</dbReference>
<dbReference type="InterPro" id="IPR001892">
    <property type="entry name" value="Ribosomal_uS13"/>
</dbReference>
<evidence type="ECO:0000256" key="8">
    <source>
        <dbReference type="RuleBase" id="RU003830"/>
    </source>
</evidence>
<keyword evidence="2 7" id="KW-0699">rRNA-binding</keyword>
<evidence type="ECO:0000256" key="9">
    <source>
        <dbReference type="SAM" id="MobiDB-lite"/>
    </source>
</evidence>
<comment type="subunit">
    <text evidence="7">Part of the 30S ribosomal subunit. Forms a loose heterodimer with protein S19. Forms two bridges to the 50S subunit in the 70S ribosome.</text>
</comment>
<dbReference type="PROSITE" id="PS50159">
    <property type="entry name" value="RIBOSOMAL_S13_2"/>
    <property type="match status" value="1"/>
</dbReference>
<protein>
    <recommendedName>
        <fullName evidence="6 7">Small ribosomal subunit protein uS13</fullName>
    </recommendedName>
</protein>
<evidence type="ECO:0000313" key="10">
    <source>
        <dbReference type="EMBL" id="SHJ80345.1"/>
    </source>
</evidence>
<dbReference type="PANTHER" id="PTHR10871:SF1">
    <property type="entry name" value="SMALL RIBOSOMAL SUBUNIT PROTEIN US13M"/>
    <property type="match status" value="1"/>
</dbReference>
<dbReference type="InterPro" id="IPR018269">
    <property type="entry name" value="Ribosomal_uS13_CS"/>
</dbReference>
<keyword evidence="5 7" id="KW-0687">Ribonucleoprotein</keyword>
<comment type="similarity">
    <text evidence="1 7 8">Belongs to the universal ribosomal protein uS13 family.</text>
</comment>
<proteinExistence type="inferred from homology"/>
<dbReference type="InterPro" id="IPR019980">
    <property type="entry name" value="Ribosomal_uS13_bac-type"/>
</dbReference>
<evidence type="ECO:0000256" key="2">
    <source>
        <dbReference type="ARBA" id="ARBA00022730"/>
    </source>
</evidence>
<reference evidence="10 11" key="1">
    <citation type="submission" date="2016-11" db="EMBL/GenBank/DDBJ databases">
        <authorList>
            <person name="Jaros S."/>
            <person name="Januszkiewicz K."/>
            <person name="Wedrychowicz H."/>
        </authorList>
    </citation>
    <scope>NUCLEOTIDE SEQUENCE [LARGE SCALE GENOMIC DNA]</scope>
    <source>
        <strain evidence="10 11">DSM 18772</strain>
    </source>
</reference>
<name>A0A1M6MA31_9BACT</name>
<dbReference type="GO" id="GO:0019843">
    <property type="term" value="F:rRNA binding"/>
    <property type="evidence" value="ECO:0007669"/>
    <property type="project" value="UniProtKB-UniRule"/>
</dbReference>
<dbReference type="RefSeq" id="WP_143184229.1">
    <property type="nucleotide sequence ID" value="NZ_FQYR01000004.1"/>
</dbReference>
<evidence type="ECO:0000313" key="11">
    <source>
        <dbReference type="Proteomes" id="UP000184510"/>
    </source>
</evidence>
<evidence type="ECO:0000256" key="5">
    <source>
        <dbReference type="ARBA" id="ARBA00023274"/>
    </source>
</evidence>
<dbReference type="Gene3D" id="4.10.910.10">
    <property type="entry name" value="30s ribosomal protein s13, domain 2"/>
    <property type="match status" value="1"/>
</dbReference>
<dbReference type="PROSITE" id="PS00646">
    <property type="entry name" value="RIBOSOMAL_S13_1"/>
    <property type="match status" value="1"/>
</dbReference>
<evidence type="ECO:0000256" key="1">
    <source>
        <dbReference type="ARBA" id="ARBA00008080"/>
    </source>
</evidence>
<evidence type="ECO:0000256" key="6">
    <source>
        <dbReference type="ARBA" id="ARBA00035166"/>
    </source>
</evidence>
<dbReference type="FunCoup" id="A0A1M6MA31">
    <property type="interactions" value="557"/>
</dbReference>
<dbReference type="OrthoDB" id="9803610at2"/>
<comment type="function">
    <text evidence="7">Located at the top of the head of the 30S subunit, it contacts several helices of the 16S rRNA. In the 70S ribosome it contacts the 23S rRNA (bridge B1a) and protein L5 of the 50S subunit (bridge B1b), connecting the 2 subunits; these bridges are implicated in subunit movement. Contacts the tRNAs in the A and P-sites.</text>
</comment>
<dbReference type="GO" id="GO:0000049">
    <property type="term" value="F:tRNA binding"/>
    <property type="evidence" value="ECO:0007669"/>
    <property type="project" value="UniProtKB-UniRule"/>
</dbReference>
<feature type="region of interest" description="Disordered" evidence="9">
    <location>
        <begin position="91"/>
        <end position="124"/>
    </location>
</feature>
<keyword evidence="11" id="KW-1185">Reference proteome</keyword>
<dbReference type="PANTHER" id="PTHR10871">
    <property type="entry name" value="30S RIBOSOMAL PROTEIN S13/40S RIBOSOMAL PROTEIN S18"/>
    <property type="match status" value="1"/>
</dbReference>
<dbReference type="STRING" id="1123071.SAMN02745181_2663"/>
<dbReference type="Pfam" id="PF00416">
    <property type="entry name" value="Ribosomal_S13"/>
    <property type="match status" value="1"/>
</dbReference>
<dbReference type="NCBIfam" id="TIGR03631">
    <property type="entry name" value="uS13_bact"/>
    <property type="match status" value="1"/>
</dbReference>
<dbReference type="Proteomes" id="UP000184510">
    <property type="component" value="Unassembled WGS sequence"/>
</dbReference>
<dbReference type="HAMAP" id="MF_01315">
    <property type="entry name" value="Ribosomal_uS13"/>
    <property type="match status" value="1"/>
</dbReference>
<dbReference type="EMBL" id="FQYR01000004">
    <property type="protein sequence ID" value="SHJ80345.1"/>
    <property type="molecule type" value="Genomic_DNA"/>
</dbReference>
<sequence>MARIFGIEIPNEKRIEASLPYIYGIGPTTAKRILEHAGVDADIRTGQLTEEQLVKIATVITSEGIIIEGDLRRERQAALKRLTSINCHRGQRHKRGLPVRGQRTKTNARTRKGKKRTVGVVGKK</sequence>
<dbReference type="GO" id="GO:0006412">
    <property type="term" value="P:translation"/>
    <property type="evidence" value="ECO:0007669"/>
    <property type="project" value="UniProtKB-UniRule"/>
</dbReference>
<dbReference type="Gene3D" id="1.10.8.50">
    <property type="match status" value="1"/>
</dbReference>
<dbReference type="GO" id="GO:0003735">
    <property type="term" value="F:structural constituent of ribosome"/>
    <property type="evidence" value="ECO:0007669"/>
    <property type="project" value="InterPro"/>
</dbReference>
<keyword evidence="3 7" id="KW-0694">RNA-binding</keyword>
<keyword evidence="4 7" id="KW-0689">Ribosomal protein</keyword>
<gene>
    <name evidence="7" type="primary">rpsM</name>
    <name evidence="10" type="ORF">SAMN02745181_2663</name>
</gene>
<evidence type="ECO:0000256" key="4">
    <source>
        <dbReference type="ARBA" id="ARBA00022980"/>
    </source>
</evidence>
<dbReference type="GO" id="GO:0005829">
    <property type="term" value="C:cytosol"/>
    <property type="evidence" value="ECO:0007669"/>
    <property type="project" value="TreeGrafter"/>
</dbReference>
<evidence type="ECO:0000256" key="3">
    <source>
        <dbReference type="ARBA" id="ARBA00022884"/>
    </source>
</evidence>
<keyword evidence="7" id="KW-0820">tRNA-binding</keyword>
<dbReference type="PIRSF" id="PIRSF002134">
    <property type="entry name" value="Ribosomal_S13"/>
    <property type="match status" value="1"/>
</dbReference>
<dbReference type="AlphaFoldDB" id="A0A1M6MA31"/>
<dbReference type="FunFam" id="1.10.8.50:FF:000001">
    <property type="entry name" value="30S ribosomal protein S13"/>
    <property type="match status" value="1"/>
</dbReference>
<evidence type="ECO:0000256" key="7">
    <source>
        <dbReference type="HAMAP-Rule" id="MF_01315"/>
    </source>
</evidence>
<dbReference type="InterPro" id="IPR010979">
    <property type="entry name" value="Ribosomal_uS13-like_H2TH"/>
</dbReference>
<dbReference type="InParanoid" id="A0A1M6MA31"/>
<organism evidence="10 11">
    <name type="scientific">Rubritalea squalenifaciens DSM 18772</name>
    <dbReference type="NCBI Taxonomy" id="1123071"/>
    <lineage>
        <taxon>Bacteria</taxon>
        <taxon>Pseudomonadati</taxon>
        <taxon>Verrucomicrobiota</taxon>
        <taxon>Verrucomicrobiia</taxon>
        <taxon>Verrucomicrobiales</taxon>
        <taxon>Rubritaleaceae</taxon>
        <taxon>Rubritalea</taxon>
    </lineage>
</organism>
<dbReference type="InterPro" id="IPR027437">
    <property type="entry name" value="Rbsml_uS13_C"/>
</dbReference>
<dbReference type="GO" id="GO:0015935">
    <property type="term" value="C:small ribosomal subunit"/>
    <property type="evidence" value="ECO:0007669"/>
    <property type="project" value="TreeGrafter"/>
</dbReference>
<accession>A0A1M6MA31</accession>